<feature type="region of interest" description="Disordered" evidence="2">
    <location>
        <begin position="713"/>
        <end position="735"/>
    </location>
</feature>
<feature type="compositionally biased region" description="Low complexity" evidence="2">
    <location>
        <begin position="1"/>
        <end position="13"/>
    </location>
</feature>
<feature type="coiled-coil region" evidence="1">
    <location>
        <begin position="955"/>
        <end position="1010"/>
    </location>
</feature>
<accession>A0A226D509</accession>
<keyword evidence="3" id="KW-0176">Collagen</keyword>
<evidence type="ECO:0000256" key="1">
    <source>
        <dbReference type="SAM" id="Coils"/>
    </source>
</evidence>
<evidence type="ECO:0000313" key="4">
    <source>
        <dbReference type="Proteomes" id="UP000198287"/>
    </source>
</evidence>
<dbReference type="GO" id="GO:0005581">
    <property type="term" value="C:collagen trimer"/>
    <property type="evidence" value="ECO:0007669"/>
    <property type="project" value="UniProtKB-KW"/>
</dbReference>
<dbReference type="Proteomes" id="UP000198287">
    <property type="component" value="Unassembled WGS sequence"/>
</dbReference>
<comment type="caution">
    <text evidence="3">The sequence shown here is derived from an EMBL/GenBank/DDBJ whole genome shotgun (WGS) entry which is preliminary data.</text>
</comment>
<evidence type="ECO:0000256" key="2">
    <source>
        <dbReference type="SAM" id="MobiDB-lite"/>
    </source>
</evidence>
<feature type="coiled-coil region" evidence="1">
    <location>
        <begin position="460"/>
        <end position="487"/>
    </location>
</feature>
<gene>
    <name evidence="3" type="ORF">Fcan01_24436</name>
</gene>
<feature type="region of interest" description="Disordered" evidence="2">
    <location>
        <begin position="1"/>
        <end position="113"/>
    </location>
</feature>
<dbReference type="AlphaFoldDB" id="A0A226D509"/>
<sequence length="1077" mass="119315">MSSDDSTNTSSSRGESESENEKEDDAIEEEEFVEEGEDEEECVLEEEEEMDEDEDDKENTSRSDDVISENSSSDESENENGLERLFKVPGSDDEQVMDGGTGSAKRKLNSQSNSGLTSTLHVEAWLSTHGYGLAEGNEDPILPILQNISNHAWIFLPLDQESYQDFENEWKWVTERLDDNQRFKFLSALWRARDMGGSHAISQQQSLISQFFKTDFTIYTLEFSSEKENFAYGKLFASEKINVSHDPSITPTRAPLDDRNFLELIAEDTRGIYIVALPGKEYRLITKMEQIHLQAFKLAQKLVDQLVQFHILRSAVEERNIFLDLPSILSGPETTDKLNVLVRQAAECLEYSELWKTIFPNGCINEYIIKTIEELGRVLPLSENDTIRLSLIQAFTNELYFPLRAIILKEKEKQEEIALEAMLRAERRKKQSILLQKKIADTAEKVRLMEESIQSATADSKILKEQASKKEQLLHNMKAEMVKMEEQKALNEFLNDISDPFAGDIANITKALMNLGSMETMSTSEVVSKLCKICNFSKTKKTYLPQLNARASKNNSADRRLIQDCLQYVTSTPCLEMDESSGDIDISGDNVIVSGVLPKIRQYLESRYVRQVKFACRGTFILDESLKNEFFHGVNIIIIAQTALVAEHNLHVDVSGLNAASHKESKASNASNFGAPGSNGAHGFNGEHSGDVHIEIITEFRNSENLTVICQGGSGSDGQEGGDGHCGRDGGDGDDGKVEMNWATSFAVSDYCRIERGKNGERGQKGGEGGCGGNGGAGGLGGKYVLSVNDKIHNPIYENSHGSCGATKAHGKPGQDGLDGIKGKDHGWACASGFQSWIETKGYNITSKEEYRFWYVCGYTLRTGDTPVRPARTRNKSIAKMSQQIQVQTQKNSISASAVELVKQIVMSHRQQLTGKNQLASKETHVEQKVKEGIASASGDVSGIQDKVTKSMQTIERMHNEKIALQARNSASKQENQMLLQDIIAANNMKEEAEKNAKALEQMALSAKDAQDGALQMTAQVQSQMRQDVETATTTLSTKGGLSLGDEVTKSISTASEENVDSAFGKSLLLTWCINFS</sequence>
<organism evidence="3 4">
    <name type="scientific">Folsomia candida</name>
    <name type="common">Springtail</name>
    <dbReference type="NCBI Taxonomy" id="158441"/>
    <lineage>
        <taxon>Eukaryota</taxon>
        <taxon>Metazoa</taxon>
        <taxon>Ecdysozoa</taxon>
        <taxon>Arthropoda</taxon>
        <taxon>Hexapoda</taxon>
        <taxon>Collembola</taxon>
        <taxon>Entomobryomorpha</taxon>
        <taxon>Isotomoidea</taxon>
        <taxon>Isotomidae</taxon>
        <taxon>Proisotominae</taxon>
        <taxon>Folsomia</taxon>
    </lineage>
</organism>
<dbReference type="EMBL" id="LNIX01000032">
    <property type="protein sequence ID" value="OXA40645.1"/>
    <property type="molecule type" value="Genomic_DNA"/>
</dbReference>
<reference evidence="3 4" key="1">
    <citation type="submission" date="2015-12" db="EMBL/GenBank/DDBJ databases">
        <title>The genome of Folsomia candida.</title>
        <authorList>
            <person name="Faddeeva A."/>
            <person name="Derks M.F."/>
            <person name="Anvar Y."/>
            <person name="Smit S."/>
            <person name="Van Straalen N."/>
            <person name="Roelofs D."/>
        </authorList>
    </citation>
    <scope>NUCLEOTIDE SEQUENCE [LARGE SCALE GENOMIC DNA]</scope>
    <source>
        <strain evidence="3 4">VU population</strain>
        <tissue evidence="3">Whole body</tissue>
    </source>
</reference>
<feature type="compositionally biased region" description="Acidic residues" evidence="2">
    <location>
        <begin position="17"/>
        <end position="57"/>
    </location>
</feature>
<dbReference type="PANTHER" id="PTHR24637:SF396">
    <property type="entry name" value="COLLAGEN AND CALCIUM BINDING EGF DOMAINS 1"/>
    <property type="match status" value="1"/>
</dbReference>
<evidence type="ECO:0000313" key="3">
    <source>
        <dbReference type="EMBL" id="OXA40645.1"/>
    </source>
</evidence>
<feature type="compositionally biased region" description="Basic and acidic residues" evidence="2">
    <location>
        <begin position="722"/>
        <end position="735"/>
    </location>
</feature>
<keyword evidence="1" id="KW-0175">Coiled coil</keyword>
<dbReference type="PANTHER" id="PTHR24637">
    <property type="entry name" value="COLLAGEN"/>
    <property type="match status" value="1"/>
</dbReference>
<dbReference type="STRING" id="158441.A0A226D509"/>
<protein>
    <submittedName>
        <fullName evidence="3">Collagen alpha-5(VI) chain</fullName>
    </submittedName>
</protein>
<name>A0A226D509_FOLCA</name>
<keyword evidence="4" id="KW-1185">Reference proteome</keyword>
<proteinExistence type="predicted"/>